<evidence type="ECO:0000256" key="1">
    <source>
        <dbReference type="SAM" id="MobiDB-lite"/>
    </source>
</evidence>
<organism evidence="2">
    <name type="scientific">Eucalyptus grandis</name>
    <name type="common">Flooded gum</name>
    <dbReference type="NCBI Taxonomy" id="71139"/>
    <lineage>
        <taxon>Eukaryota</taxon>
        <taxon>Viridiplantae</taxon>
        <taxon>Streptophyta</taxon>
        <taxon>Embryophyta</taxon>
        <taxon>Tracheophyta</taxon>
        <taxon>Spermatophyta</taxon>
        <taxon>Magnoliopsida</taxon>
        <taxon>eudicotyledons</taxon>
        <taxon>Gunneridae</taxon>
        <taxon>Pentapetalae</taxon>
        <taxon>rosids</taxon>
        <taxon>malvids</taxon>
        <taxon>Myrtales</taxon>
        <taxon>Myrtaceae</taxon>
        <taxon>Myrtoideae</taxon>
        <taxon>Eucalypteae</taxon>
        <taxon>Eucalyptus</taxon>
    </lineage>
</organism>
<dbReference type="OMA" id="CERERYQ"/>
<dbReference type="FunCoup" id="A0A059AH85">
    <property type="interactions" value="14"/>
</dbReference>
<accession>A0A059AH85</accession>
<protein>
    <submittedName>
        <fullName evidence="2">Uncharacterized protein</fullName>
    </submittedName>
</protein>
<reference evidence="2" key="1">
    <citation type="submission" date="2013-07" db="EMBL/GenBank/DDBJ databases">
        <title>The genome of Eucalyptus grandis.</title>
        <authorList>
            <person name="Schmutz J."/>
            <person name="Hayes R."/>
            <person name="Myburg A."/>
            <person name="Tuskan G."/>
            <person name="Grattapaglia D."/>
            <person name="Rokhsar D.S."/>
        </authorList>
    </citation>
    <scope>NUCLEOTIDE SEQUENCE</scope>
    <source>
        <tissue evidence="2">Leaf extractions</tissue>
    </source>
</reference>
<dbReference type="InParanoid" id="A0A059AH85"/>
<proteinExistence type="predicted"/>
<dbReference type="EMBL" id="KK198762">
    <property type="protein sequence ID" value="KCW52750.1"/>
    <property type="molecule type" value="Genomic_DNA"/>
</dbReference>
<dbReference type="Gramene" id="KCW52750">
    <property type="protein sequence ID" value="KCW52750"/>
    <property type="gene ID" value="EUGRSUZ_J02102"/>
</dbReference>
<evidence type="ECO:0000313" key="2">
    <source>
        <dbReference type="EMBL" id="KCW52750.1"/>
    </source>
</evidence>
<name>A0A059AH85_EUCGR</name>
<gene>
    <name evidence="2" type="ORF">EUGRSUZ_J02102</name>
</gene>
<dbReference type="AlphaFoldDB" id="A0A059AH85"/>
<sequence length="151" mass="17219">MRYDVAMGVRELILKMFHIQSKLKAHEIVISENYIVHHALNVLLVEYSQIKAAYSAQNETWSFNALITKCVTEEEKLKNEKYESTNLTANAKLSSSRSKWKPKGSNAHGPKKVQDYKKMGTMGEMEIRILSVFTIRSRVTREPIATSSKLG</sequence>
<feature type="compositionally biased region" description="Polar residues" evidence="1">
    <location>
        <begin position="88"/>
        <end position="97"/>
    </location>
</feature>
<feature type="region of interest" description="Disordered" evidence="1">
    <location>
        <begin position="88"/>
        <end position="113"/>
    </location>
</feature>